<dbReference type="InterPro" id="IPR040632">
    <property type="entry name" value="Sulfotransfer_4"/>
</dbReference>
<keyword evidence="1" id="KW-0812">Transmembrane</keyword>
<dbReference type="STRING" id="196109.A0A136IUY9"/>
<name>A0A136IUY9_9PEZI</name>
<evidence type="ECO:0000313" key="2">
    <source>
        <dbReference type="EMBL" id="KXJ88721.1"/>
    </source>
</evidence>
<protein>
    <recommendedName>
        <fullName evidence="4">P-loop containing nucleoside triphosphate hydrolase protein</fullName>
    </recommendedName>
</protein>
<gene>
    <name evidence="2" type="ORF">Micbo1qcDRAFT_166164</name>
</gene>
<dbReference type="Gene3D" id="3.40.50.300">
    <property type="entry name" value="P-loop containing nucleotide triphosphate hydrolases"/>
    <property type="match status" value="1"/>
</dbReference>
<evidence type="ECO:0000313" key="3">
    <source>
        <dbReference type="Proteomes" id="UP000070501"/>
    </source>
</evidence>
<keyword evidence="1" id="KW-0472">Membrane</keyword>
<evidence type="ECO:0008006" key="4">
    <source>
        <dbReference type="Google" id="ProtNLM"/>
    </source>
</evidence>
<dbReference type="AlphaFoldDB" id="A0A136IUY9"/>
<keyword evidence="1" id="KW-1133">Transmembrane helix</keyword>
<dbReference type="SUPFAM" id="SSF52540">
    <property type="entry name" value="P-loop containing nucleoside triphosphate hydrolases"/>
    <property type="match status" value="1"/>
</dbReference>
<dbReference type="OrthoDB" id="408152at2759"/>
<dbReference type="InParanoid" id="A0A136IUY9"/>
<proteinExistence type="predicted"/>
<dbReference type="InterPro" id="IPR027417">
    <property type="entry name" value="P-loop_NTPase"/>
</dbReference>
<keyword evidence="3" id="KW-1185">Reference proteome</keyword>
<dbReference type="Proteomes" id="UP000070501">
    <property type="component" value="Unassembled WGS sequence"/>
</dbReference>
<feature type="transmembrane region" description="Helical" evidence="1">
    <location>
        <begin position="260"/>
        <end position="281"/>
    </location>
</feature>
<accession>A0A136IUY9</accession>
<organism evidence="2 3">
    <name type="scientific">Microdochium bolleyi</name>
    <dbReference type="NCBI Taxonomy" id="196109"/>
    <lineage>
        <taxon>Eukaryota</taxon>
        <taxon>Fungi</taxon>
        <taxon>Dikarya</taxon>
        <taxon>Ascomycota</taxon>
        <taxon>Pezizomycotina</taxon>
        <taxon>Sordariomycetes</taxon>
        <taxon>Xylariomycetidae</taxon>
        <taxon>Xylariales</taxon>
        <taxon>Microdochiaceae</taxon>
        <taxon>Microdochium</taxon>
    </lineage>
</organism>
<evidence type="ECO:0000256" key="1">
    <source>
        <dbReference type="SAM" id="Phobius"/>
    </source>
</evidence>
<dbReference type="Pfam" id="PF17784">
    <property type="entry name" value="Sulfotransfer_4"/>
    <property type="match status" value="1"/>
</dbReference>
<dbReference type="PANTHER" id="PTHR36978">
    <property type="entry name" value="P-LOOP CONTAINING NUCLEOTIDE TRIPHOSPHATE HYDROLASE"/>
    <property type="match status" value="1"/>
</dbReference>
<dbReference type="EMBL" id="KQ964257">
    <property type="protein sequence ID" value="KXJ88721.1"/>
    <property type="molecule type" value="Genomic_DNA"/>
</dbReference>
<dbReference type="PANTHER" id="PTHR36978:SF4">
    <property type="entry name" value="P-LOOP CONTAINING NUCLEOSIDE TRIPHOSPHATE HYDROLASE PROTEIN"/>
    <property type="match status" value="1"/>
</dbReference>
<reference evidence="3" key="1">
    <citation type="submission" date="2016-02" db="EMBL/GenBank/DDBJ databases">
        <title>Draft genome sequence of Microdochium bolleyi, a fungal endophyte of beachgrass.</title>
        <authorList>
            <consortium name="DOE Joint Genome Institute"/>
            <person name="David A.S."/>
            <person name="May G."/>
            <person name="Haridas S."/>
            <person name="Lim J."/>
            <person name="Wang M."/>
            <person name="Labutti K."/>
            <person name="Lipzen A."/>
            <person name="Barry K."/>
            <person name="Grigoriev I.V."/>
        </authorList>
    </citation>
    <scope>NUCLEOTIDE SEQUENCE [LARGE SCALE GENOMIC DNA]</scope>
    <source>
        <strain evidence="3">J235TASD1</strain>
    </source>
</reference>
<sequence length="283" mass="31612">MLLPQEAKPARRAPMRVLSLGFSRTGTASMKAALEILLKEPCYHGFELYDHVEHCAFWEDALDAKFSPTTTTTPSHEAVPLMTADYLDTVLAAYSAVADVPAICFAAELIAAYPDAKVVLVQRDTEAWFRSFDDNVVKHLYDPVLKVVAMLDRWFLGPVAGVHYRWAETWMGVKAGGGRAEGEQRIRAVAKGFYEQHYAHVRSITPPGRMLEYKLGSGWQPLCEFLGIKDVPGVEFPRVNETAALDETMRGVVRRGVRSAIWHFGVYACPVVVGLVAWWLWNA</sequence>